<evidence type="ECO:0000313" key="2">
    <source>
        <dbReference type="Proteomes" id="UP000234849"/>
    </source>
</evidence>
<dbReference type="RefSeq" id="WP_101880058.1">
    <property type="nucleotide sequence ID" value="NZ_NIHM01000019.1"/>
</dbReference>
<comment type="caution">
    <text evidence="1">The sequence shown here is derived from an EMBL/GenBank/DDBJ whole genome shotgun (WGS) entry which is preliminary data.</text>
</comment>
<dbReference type="Proteomes" id="UP000234849">
    <property type="component" value="Unassembled WGS sequence"/>
</dbReference>
<name>A0A2N5NFQ9_MEDGN</name>
<evidence type="ECO:0000313" key="1">
    <source>
        <dbReference type="EMBL" id="PLT53393.1"/>
    </source>
</evidence>
<dbReference type="AlphaFoldDB" id="A0A2N5NFQ9"/>
<protein>
    <submittedName>
        <fullName evidence="1">Uncharacterized protein</fullName>
    </submittedName>
</protein>
<gene>
    <name evidence="1" type="ORF">CDL18_12305</name>
</gene>
<dbReference type="EMBL" id="NIHM01000019">
    <property type="protein sequence ID" value="PLT53393.1"/>
    <property type="molecule type" value="Genomic_DNA"/>
</dbReference>
<accession>A0A2N5NFQ9</accession>
<proteinExistence type="predicted"/>
<reference evidence="1 2" key="1">
    <citation type="journal article" date="2017" name="Genome Med.">
        <title>A novel Ruminococcus gnavus clade enriched in inflammatory bowel disease patients.</title>
        <authorList>
            <person name="Hall A.B."/>
            <person name="Yassour M."/>
            <person name="Sauk J."/>
            <person name="Garner A."/>
            <person name="Jiang X."/>
            <person name="Arthur T."/>
            <person name="Lagoudas G.K."/>
            <person name="Vatanen T."/>
            <person name="Fornelos N."/>
            <person name="Wilson R."/>
            <person name="Bertha M."/>
            <person name="Cohen M."/>
            <person name="Garber J."/>
            <person name="Khalili H."/>
            <person name="Gevers D."/>
            <person name="Ananthakrishnan A.N."/>
            <person name="Kugathasan S."/>
            <person name="Lander E.S."/>
            <person name="Blainey P."/>
            <person name="Vlamakis H."/>
            <person name="Xavier R.J."/>
            <person name="Huttenhower C."/>
        </authorList>
    </citation>
    <scope>NUCLEOTIDE SEQUENCE [LARGE SCALE GENOMIC DNA]</scope>
    <source>
        <strain evidence="1 2">RJX1118</strain>
    </source>
</reference>
<organism evidence="1 2">
    <name type="scientific">Mediterraneibacter gnavus</name>
    <name type="common">Ruminococcus gnavus</name>
    <dbReference type="NCBI Taxonomy" id="33038"/>
    <lineage>
        <taxon>Bacteria</taxon>
        <taxon>Bacillati</taxon>
        <taxon>Bacillota</taxon>
        <taxon>Clostridia</taxon>
        <taxon>Lachnospirales</taxon>
        <taxon>Lachnospiraceae</taxon>
        <taxon>Mediterraneibacter</taxon>
    </lineage>
</organism>
<sequence>MVADENKTQRAEVSTALPDKKKLYEKLYSVIEENQKKGTKAFVSIAVSLFGIYQHELYKEQNYANIYDFALEQFGLSKTNVFNYLNIVKNFGMKDEKGEGFKGLKTEYEKFSSSQLISMLKLNEQLREEITPDMSVREINRKRRYWEEEHPVATNEKGTSVVNKKPKKEKVELLKTGNIQEILEGTALLNKIAEQEERYPEKEYDVVVSLIYKE</sequence>